<keyword evidence="2" id="KW-1185">Reference proteome</keyword>
<evidence type="ECO:0000313" key="2">
    <source>
        <dbReference type="Proteomes" id="UP001259420"/>
    </source>
</evidence>
<name>A0ACC6JL60_9PSED</name>
<dbReference type="Proteomes" id="UP001259420">
    <property type="component" value="Unassembled WGS sequence"/>
</dbReference>
<reference evidence="1" key="1">
    <citation type="submission" date="2023-07" db="EMBL/GenBank/DDBJ databases">
        <title>Sorghum-associated microbial communities from plants grown in Nebraska, USA.</title>
        <authorList>
            <person name="Schachtman D."/>
        </authorList>
    </citation>
    <scope>NUCLEOTIDE SEQUENCE</scope>
    <source>
        <strain evidence="1">BE46</strain>
    </source>
</reference>
<proteinExistence type="predicted"/>
<evidence type="ECO:0000313" key="1">
    <source>
        <dbReference type="EMBL" id="MDR6606955.1"/>
    </source>
</evidence>
<gene>
    <name evidence="1" type="ORF">J2X87_002021</name>
</gene>
<sequence>MNEENDLIDVAPGHMKENYSFDVSSGTVPTSGPYISSAYAEDKAELIYIEQCIPLSGDAKNIYWSTCNFYFNERGGYAGLQNNAGRITGGNRYEHNNICSVWDLVETDPSLPPEVTLDYAVEGLYSDHFGGEGTGLHTSHFMPWSVDQWYAMVIRRWYVEGENVTRMAMFMYSYEVKVWTHYMSASIPGRDLPLTGTRCSGFLERFGGGALGYHGITGQHFRMSKDGSWQKPLFYESAAGGNTRSWNAELVNGNTAVKVIAGGDFNNSESFKKLYPTQVNDKPGTAVKAGVEWMRAELNSVGAVAVDWRIVESAPPQLSYVIKIYEGNTYGPVVCESRDTIPEKRSAVLAVDPPLRKGTYAASLVFTDIFNQESNFGYVSFQVP</sequence>
<protein>
    <submittedName>
        <fullName evidence="1">Uncharacterized protein</fullName>
    </submittedName>
</protein>
<organism evidence="1 2">
    <name type="scientific">Pseudomonas synxantha</name>
    <dbReference type="NCBI Taxonomy" id="47883"/>
    <lineage>
        <taxon>Bacteria</taxon>
        <taxon>Pseudomonadati</taxon>
        <taxon>Pseudomonadota</taxon>
        <taxon>Gammaproteobacteria</taxon>
        <taxon>Pseudomonadales</taxon>
        <taxon>Pseudomonadaceae</taxon>
        <taxon>Pseudomonas</taxon>
    </lineage>
</organism>
<comment type="caution">
    <text evidence="1">The sequence shown here is derived from an EMBL/GenBank/DDBJ whole genome shotgun (WGS) entry which is preliminary data.</text>
</comment>
<accession>A0ACC6JL60</accession>
<dbReference type="EMBL" id="JAVDSD010000003">
    <property type="protein sequence ID" value="MDR6606955.1"/>
    <property type="molecule type" value="Genomic_DNA"/>
</dbReference>